<evidence type="ECO:0000313" key="2">
    <source>
        <dbReference type="EMBL" id="GEN02180.1"/>
    </source>
</evidence>
<evidence type="ECO:0000313" key="1">
    <source>
        <dbReference type="EMBL" id="GAN62212.1"/>
    </source>
</evidence>
<dbReference type="EMBL" id="BJXQ01000001">
    <property type="protein sequence ID" value="GEN02180.1"/>
    <property type="molecule type" value="Genomic_DNA"/>
</dbReference>
<gene>
    <name evidence="1" type="ORF">Abin_006_202</name>
    <name evidence="2" type="ORF">AIN02nite_02050</name>
</gene>
<dbReference type="EMBL" id="BAMW01000006">
    <property type="protein sequence ID" value="GAN62212.1"/>
    <property type="molecule type" value="Genomic_DNA"/>
</dbReference>
<dbReference type="AlphaFoldDB" id="A0A6N3T2N2"/>
<keyword evidence="3" id="KW-1185">Reference proteome</keyword>
<protein>
    <submittedName>
        <fullName evidence="2">Uncharacterized protein</fullName>
    </submittedName>
</protein>
<dbReference type="Proteomes" id="UP000032673">
    <property type="component" value="Unassembled WGS sequence"/>
</dbReference>
<accession>A0A6N3T2N2</accession>
<sequence>MGVSLPVSFGKAEFQGLAEICHQVRKKTLPRSGTTYQNKIKPVEWCISLNQPHHFPQPATCPVAYDGIPDLLGNSEPDACGVRILTPKKLKDKTRHRCFTPTCRQKEKLFPILQALGTYKPRSRSILTFIPVHITGLPVKA</sequence>
<reference evidence="2 4" key="2">
    <citation type="submission" date="2019-07" db="EMBL/GenBank/DDBJ databases">
        <title>Whole genome shotgun sequence of Acetobacter indonesiensis NBRC 16471.</title>
        <authorList>
            <person name="Hosoyama A."/>
            <person name="Uohara A."/>
            <person name="Ohji S."/>
            <person name="Ichikawa N."/>
        </authorList>
    </citation>
    <scope>NUCLEOTIDE SEQUENCE [LARGE SCALE GENOMIC DNA]</scope>
    <source>
        <strain evidence="2 4">NBRC 16471</strain>
    </source>
</reference>
<proteinExistence type="predicted"/>
<reference evidence="1 3" key="1">
    <citation type="submission" date="2012-11" db="EMBL/GenBank/DDBJ databases">
        <title>Whole genome sequence of Acetobacter indonesiensis 5H-1.</title>
        <authorList>
            <person name="Azuma Y."/>
            <person name="Higashiura N."/>
            <person name="Hirakawa H."/>
            <person name="Matsushita K."/>
        </authorList>
    </citation>
    <scope>NUCLEOTIDE SEQUENCE [LARGE SCALE GENOMIC DNA]</scope>
    <source>
        <strain evidence="1 3">5H-1</strain>
    </source>
</reference>
<evidence type="ECO:0000313" key="4">
    <source>
        <dbReference type="Proteomes" id="UP000321104"/>
    </source>
</evidence>
<dbReference type="Proteomes" id="UP000321104">
    <property type="component" value="Unassembled WGS sequence"/>
</dbReference>
<organism evidence="2 4">
    <name type="scientific">Acetobacter indonesiensis</name>
    <dbReference type="NCBI Taxonomy" id="104101"/>
    <lineage>
        <taxon>Bacteria</taxon>
        <taxon>Pseudomonadati</taxon>
        <taxon>Pseudomonadota</taxon>
        <taxon>Alphaproteobacteria</taxon>
        <taxon>Acetobacterales</taxon>
        <taxon>Acetobacteraceae</taxon>
        <taxon>Acetobacter</taxon>
    </lineage>
</organism>
<comment type="caution">
    <text evidence="2">The sequence shown here is derived from an EMBL/GenBank/DDBJ whole genome shotgun (WGS) entry which is preliminary data.</text>
</comment>
<name>A0A6N3T2N2_9PROT</name>
<evidence type="ECO:0000313" key="3">
    <source>
        <dbReference type="Proteomes" id="UP000032673"/>
    </source>
</evidence>